<dbReference type="Proteomes" id="UP001057402">
    <property type="component" value="Chromosome 4"/>
</dbReference>
<proteinExistence type="predicted"/>
<organism evidence="1 2">
    <name type="scientific">Melastoma candidum</name>
    <dbReference type="NCBI Taxonomy" id="119954"/>
    <lineage>
        <taxon>Eukaryota</taxon>
        <taxon>Viridiplantae</taxon>
        <taxon>Streptophyta</taxon>
        <taxon>Embryophyta</taxon>
        <taxon>Tracheophyta</taxon>
        <taxon>Spermatophyta</taxon>
        <taxon>Magnoliopsida</taxon>
        <taxon>eudicotyledons</taxon>
        <taxon>Gunneridae</taxon>
        <taxon>Pentapetalae</taxon>
        <taxon>rosids</taxon>
        <taxon>malvids</taxon>
        <taxon>Myrtales</taxon>
        <taxon>Melastomataceae</taxon>
        <taxon>Melastomatoideae</taxon>
        <taxon>Melastomateae</taxon>
        <taxon>Melastoma</taxon>
    </lineage>
</organism>
<sequence length="97" mass="10971">MEGISQFCSLVRQRRFDDVTLGFLQSLLVAKDVKSSSEIRSGLRLFLRSESPLILREFADQSIDRVLVVLEFLVQATALMSDIEEIISPILPRSSSR</sequence>
<protein>
    <submittedName>
        <fullName evidence="1">Uncharacterized protein</fullName>
    </submittedName>
</protein>
<evidence type="ECO:0000313" key="1">
    <source>
        <dbReference type="EMBL" id="KAI4373371.1"/>
    </source>
</evidence>
<accession>A0ACB9R698</accession>
<keyword evidence="2" id="KW-1185">Reference proteome</keyword>
<dbReference type="EMBL" id="CM042883">
    <property type="protein sequence ID" value="KAI4373371.1"/>
    <property type="molecule type" value="Genomic_DNA"/>
</dbReference>
<name>A0ACB9R698_9MYRT</name>
<reference evidence="2" key="1">
    <citation type="journal article" date="2023" name="Front. Plant Sci.">
        <title>Chromosomal-level genome assembly of Melastoma candidum provides insights into trichome evolution.</title>
        <authorList>
            <person name="Zhong Y."/>
            <person name="Wu W."/>
            <person name="Sun C."/>
            <person name="Zou P."/>
            <person name="Liu Y."/>
            <person name="Dai S."/>
            <person name="Zhou R."/>
        </authorList>
    </citation>
    <scope>NUCLEOTIDE SEQUENCE [LARGE SCALE GENOMIC DNA]</scope>
</reference>
<comment type="caution">
    <text evidence="1">The sequence shown here is derived from an EMBL/GenBank/DDBJ whole genome shotgun (WGS) entry which is preliminary data.</text>
</comment>
<evidence type="ECO:0000313" key="2">
    <source>
        <dbReference type="Proteomes" id="UP001057402"/>
    </source>
</evidence>
<gene>
    <name evidence="1" type="ORF">MLD38_011502</name>
</gene>